<dbReference type="AlphaFoldDB" id="A0A1B7MGT0"/>
<reference evidence="1 2" key="1">
    <citation type="submission" date="2016-06" db="EMBL/GenBank/DDBJ databases">
        <title>Comparative genomics of the ectomycorrhizal sister species Rhizopogon vinicolor and Rhizopogon vesiculosus (Basidiomycota: Boletales) reveals a divergence of the mating type B locus.</title>
        <authorList>
            <consortium name="DOE Joint Genome Institute"/>
            <person name="Mujic A.B."/>
            <person name="Kuo A."/>
            <person name="Tritt A."/>
            <person name="Lipzen A."/>
            <person name="Chen C."/>
            <person name="Johnson J."/>
            <person name="Sharma A."/>
            <person name="Barry K."/>
            <person name="Grigoriev I.V."/>
            <person name="Spatafora J.W."/>
        </authorList>
    </citation>
    <scope>NUCLEOTIDE SEQUENCE [LARGE SCALE GENOMIC DNA]</scope>
    <source>
        <strain evidence="1 2">AM-OR11-026</strain>
    </source>
</reference>
<evidence type="ECO:0000313" key="1">
    <source>
        <dbReference type="EMBL" id="OAX31811.1"/>
    </source>
</evidence>
<keyword evidence="2" id="KW-1185">Reference proteome</keyword>
<dbReference type="STRING" id="1314800.A0A1B7MGT0"/>
<dbReference type="EMBL" id="KV449231">
    <property type="protein sequence ID" value="OAX31811.1"/>
    <property type="molecule type" value="Genomic_DNA"/>
</dbReference>
<gene>
    <name evidence="1" type="ORF">K503DRAFT_805760</name>
</gene>
<name>A0A1B7MGT0_9AGAM</name>
<dbReference type="InParanoid" id="A0A1B7MGT0"/>
<dbReference type="OrthoDB" id="5397701at2759"/>
<organism evidence="1 2">
    <name type="scientific">Rhizopogon vinicolor AM-OR11-026</name>
    <dbReference type="NCBI Taxonomy" id="1314800"/>
    <lineage>
        <taxon>Eukaryota</taxon>
        <taxon>Fungi</taxon>
        <taxon>Dikarya</taxon>
        <taxon>Basidiomycota</taxon>
        <taxon>Agaricomycotina</taxon>
        <taxon>Agaricomycetes</taxon>
        <taxon>Agaricomycetidae</taxon>
        <taxon>Boletales</taxon>
        <taxon>Suillineae</taxon>
        <taxon>Rhizopogonaceae</taxon>
        <taxon>Rhizopogon</taxon>
    </lineage>
</organism>
<dbReference type="PANTHER" id="PTHR37331:SF1">
    <property type="entry name" value="YALI0F11671P"/>
    <property type="match status" value="1"/>
</dbReference>
<evidence type="ECO:0000313" key="2">
    <source>
        <dbReference type="Proteomes" id="UP000092154"/>
    </source>
</evidence>
<accession>A0A1B7MGT0</accession>
<dbReference type="Proteomes" id="UP000092154">
    <property type="component" value="Unassembled WGS sequence"/>
</dbReference>
<dbReference type="PANTHER" id="PTHR37331">
    <property type="entry name" value="YALI0F11671P"/>
    <property type="match status" value="1"/>
</dbReference>
<proteinExistence type="predicted"/>
<sequence length="244" mass="26591">MLRASTSIAKQFSLRVARRGTLPPRFFTGGTFTSLPIPTIQPSLNGTATSRTQTLLTRHSSSSSTLADPSRPDLFYHLISLPTSTSLTPTSAYAISFLNQPPPNPDSCSVIGWLPAETPGQGDVEAGLNDFIENPRFRAIMHEAIQKGLQDQVDDIWINGALQLQQGWMHIHDNRNVPALGRIGDPDDIIASVLVQDSKILPETYQPMPSYRVCTSDGPTLLTEGLAAKLKSMLENAITREAVQ</sequence>
<protein>
    <submittedName>
        <fullName evidence="1">Uncharacterized protein</fullName>
    </submittedName>
</protein>